<evidence type="ECO:0000256" key="2">
    <source>
        <dbReference type="ARBA" id="ARBA00014038"/>
    </source>
</evidence>
<comment type="caution">
    <text evidence="6">The sequence shown here is derived from an EMBL/GenBank/DDBJ whole genome shotgun (WGS) entry which is preliminary data.</text>
</comment>
<dbReference type="PANTHER" id="PTHR10653:SF0">
    <property type="entry name" value="F-ACTIN-CAPPING PROTEIN SUBUNIT ALPHA"/>
    <property type="match status" value="1"/>
</dbReference>
<keyword evidence="7" id="KW-1185">Reference proteome</keyword>
<evidence type="ECO:0000256" key="4">
    <source>
        <dbReference type="ARBA" id="ARBA00023203"/>
    </source>
</evidence>
<dbReference type="FunFam" id="3.90.1150.210:FF:000003">
    <property type="entry name" value="F-actin-capping protein subunit alpha"/>
    <property type="match status" value="1"/>
</dbReference>
<dbReference type="InterPro" id="IPR002189">
    <property type="entry name" value="CapZ_alpha"/>
</dbReference>
<dbReference type="EMBL" id="CAJFCJ010000007">
    <property type="protein sequence ID" value="CAD5117296.1"/>
    <property type="molecule type" value="Genomic_DNA"/>
</dbReference>
<evidence type="ECO:0000256" key="3">
    <source>
        <dbReference type="ARBA" id="ARBA00022467"/>
    </source>
</evidence>
<evidence type="ECO:0000313" key="6">
    <source>
        <dbReference type="EMBL" id="CAD5117296.1"/>
    </source>
</evidence>
<dbReference type="AlphaFoldDB" id="A0A7I8VPS9"/>
<keyword evidence="3 5" id="KW-0117">Actin capping</keyword>
<dbReference type="InterPro" id="IPR042489">
    <property type="entry name" value="CapZ_alpha_1"/>
</dbReference>
<organism evidence="6 7">
    <name type="scientific">Dimorphilus gyrociliatus</name>
    <dbReference type="NCBI Taxonomy" id="2664684"/>
    <lineage>
        <taxon>Eukaryota</taxon>
        <taxon>Metazoa</taxon>
        <taxon>Spiralia</taxon>
        <taxon>Lophotrochozoa</taxon>
        <taxon>Annelida</taxon>
        <taxon>Polychaeta</taxon>
        <taxon>Polychaeta incertae sedis</taxon>
        <taxon>Dinophilidae</taxon>
        <taxon>Dimorphilus</taxon>
    </lineage>
</organism>
<dbReference type="Proteomes" id="UP000549394">
    <property type="component" value="Unassembled WGS sequence"/>
</dbReference>
<dbReference type="PROSITE" id="PS00748">
    <property type="entry name" value="F_ACTIN_CAPPING_A_1"/>
    <property type="match status" value="1"/>
</dbReference>
<evidence type="ECO:0000256" key="5">
    <source>
        <dbReference type="RuleBase" id="RU365077"/>
    </source>
</evidence>
<comment type="function">
    <text evidence="5">F-actin-capping proteins bind in a Ca(2+)-independent manner to the fast growing ends of actin filaments (barbed end) thereby blocking the exchange of subunits at these ends. Unlike other capping proteins (such as gelsolin and severin), these proteins do not sever actin filaments.</text>
</comment>
<evidence type="ECO:0000313" key="7">
    <source>
        <dbReference type="Proteomes" id="UP000549394"/>
    </source>
</evidence>
<dbReference type="GO" id="GO:0030036">
    <property type="term" value="P:actin cytoskeleton organization"/>
    <property type="evidence" value="ECO:0007669"/>
    <property type="project" value="TreeGrafter"/>
</dbReference>
<dbReference type="InterPro" id="IPR037282">
    <property type="entry name" value="CapZ_alpha/beta"/>
</dbReference>
<gene>
    <name evidence="6" type="ORF">DGYR_LOCUS5833</name>
</gene>
<sequence length="284" mass="32602">MDPVGSSNEKGKAAGDLVSLAPPGELMEVMNDIRNMIGNDSLVKNHIVKAAFVYSMDQYIPCKLENCDEQCLITQYARIGDRFYDPRSKQSFVFDALKSEARDFQPYDDYDRNAEPWRQALEKEYENIRNNHYSGIGSFSVYGSTVEGKIKVAACLESHRYSPKNYWNGRWRTVWSMEIDNDICLVHGQLKVQVHYFEDGNVQLVTTKEFEDKIKATTPEETAKALCNLVVEAETKYQTALSENYKTMGETTFKALRRQLPVTRTKIEWEKIVGYKIGAELKNQ</sequence>
<dbReference type="SUPFAM" id="SSF90096">
    <property type="entry name" value="Subunits of heterodimeric actin filament capping protein Capz"/>
    <property type="match status" value="1"/>
</dbReference>
<dbReference type="OrthoDB" id="340550at2759"/>
<dbReference type="GO" id="GO:0008290">
    <property type="term" value="C:F-actin capping protein complex"/>
    <property type="evidence" value="ECO:0007669"/>
    <property type="project" value="UniProtKB-UniRule"/>
</dbReference>
<comment type="similarity">
    <text evidence="1 5">Belongs to the F-actin-capping protein alpha subunit family.</text>
</comment>
<accession>A0A7I8VPS9</accession>
<dbReference type="PRINTS" id="PR00191">
    <property type="entry name" value="FACTINCAPA"/>
</dbReference>
<dbReference type="InterPro" id="IPR017865">
    <property type="entry name" value="F-actin_cap_asu_CS"/>
</dbReference>
<dbReference type="GO" id="GO:0051016">
    <property type="term" value="P:barbed-end actin filament capping"/>
    <property type="evidence" value="ECO:0007669"/>
    <property type="project" value="UniProtKB-UniRule"/>
</dbReference>
<dbReference type="PROSITE" id="PS00749">
    <property type="entry name" value="F_ACTIN_CAPPING_A_2"/>
    <property type="match status" value="1"/>
</dbReference>
<dbReference type="GO" id="GO:0051015">
    <property type="term" value="F:actin filament binding"/>
    <property type="evidence" value="ECO:0007669"/>
    <property type="project" value="TreeGrafter"/>
</dbReference>
<name>A0A7I8VPS9_9ANNE</name>
<reference evidence="6 7" key="1">
    <citation type="submission" date="2020-08" db="EMBL/GenBank/DDBJ databases">
        <authorList>
            <person name="Hejnol A."/>
        </authorList>
    </citation>
    <scope>NUCLEOTIDE SEQUENCE [LARGE SCALE GENOMIC DNA]</scope>
</reference>
<keyword evidence="4 5" id="KW-0009">Actin-binding</keyword>
<proteinExistence type="inferred from homology"/>
<dbReference type="InterPro" id="IPR042276">
    <property type="entry name" value="CapZ_alpha/beta_2"/>
</dbReference>
<evidence type="ECO:0000256" key="1">
    <source>
        <dbReference type="ARBA" id="ARBA00010479"/>
    </source>
</evidence>
<dbReference type="Gene3D" id="3.30.1140.60">
    <property type="entry name" value="F-actin capping protein, alpha subunit"/>
    <property type="match status" value="1"/>
</dbReference>
<dbReference type="Gene3D" id="3.90.1150.210">
    <property type="entry name" value="F-actin capping protein, beta subunit"/>
    <property type="match status" value="1"/>
</dbReference>
<dbReference type="PANTHER" id="PTHR10653">
    <property type="entry name" value="F-ACTIN-CAPPING PROTEIN SUBUNIT ALPHA"/>
    <property type="match status" value="1"/>
</dbReference>
<dbReference type="GO" id="GO:0030863">
    <property type="term" value="C:cortical cytoskeleton"/>
    <property type="evidence" value="ECO:0007669"/>
    <property type="project" value="TreeGrafter"/>
</dbReference>
<dbReference type="Pfam" id="PF01267">
    <property type="entry name" value="F-actin_cap_A"/>
    <property type="match status" value="1"/>
</dbReference>
<protein>
    <recommendedName>
        <fullName evidence="2 5">F-actin-capping protein subunit alpha</fullName>
    </recommendedName>
</protein>
<comment type="subunit">
    <text evidence="5">Heterodimer of an alpha and a beta subunit.</text>
</comment>